<protein>
    <submittedName>
        <fullName evidence="2">EscU/YscU/HrcU family type III secretion system export apparatus switch protein</fullName>
    </submittedName>
</protein>
<evidence type="ECO:0000313" key="3">
    <source>
        <dbReference type="Proteomes" id="UP001597296"/>
    </source>
</evidence>
<reference evidence="3" key="1">
    <citation type="journal article" date="2019" name="Int. J. Syst. Evol. Microbiol.">
        <title>The Global Catalogue of Microorganisms (GCM) 10K type strain sequencing project: providing services to taxonomists for standard genome sequencing and annotation.</title>
        <authorList>
            <consortium name="The Broad Institute Genomics Platform"/>
            <consortium name="The Broad Institute Genome Sequencing Center for Infectious Disease"/>
            <person name="Wu L."/>
            <person name="Ma J."/>
        </authorList>
    </citation>
    <scope>NUCLEOTIDE SEQUENCE [LARGE SCALE GENOMIC DNA]</scope>
    <source>
        <strain evidence="3">KCTC 15012</strain>
    </source>
</reference>
<dbReference type="RefSeq" id="WP_377316337.1">
    <property type="nucleotide sequence ID" value="NZ_JBHUIY010000019.1"/>
</dbReference>
<gene>
    <name evidence="2" type="ORF">ACFSNB_10730</name>
</gene>
<name>A0ABW5CE01_9PROT</name>
<dbReference type="InterPro" id="IPR006135">
    <property type="entry name" value="T3SS_substrate_exporter"/>
</dbReference>
<proteinExistence type="inferred from homology"/>
<keyword evidence="3" id="KW-1185">Reference proteome</keyword>
<comment type="similarity">
    <text evidence="1">Belongs to the type III secretion exporter family.</text>
</comment>
<sequence>MALRFDPAENDLPVVVATGQGEVAEKILEIAFANDVKVRTDPDLIQVLGALELGSVIPVEAMVAVAEILAYVYRATGRAVPT</sequence>
<dbReference type="EMBL" id="JBHUIY010000019">
    <property type="protein sequence ID" value="MFD2234278.1"/>
    <property type="molecule type" value="Genomic_DNA"/>
</dbReference>
<evidence type="ECO:0000256" key="1">
    <source>
        <dbReference type="ARBA" id="ARBA00010690"/>
    </source>
</evidence>
<accession>A0ABW5CE01</accession>
<evidence type="ECO:0000313" key="2">
    <source>
        <dbReference type="EMBL" id="MFD2234278.1"/>
    </source>
</evidence>
<dbReference type="Proteomes" id="UP001597296">
    <property type="component" value="Unassembled WGS sequence"/>
</dbReference>
<dbReference type="SUPFAM" id="SSF160544">
    <property type="entry name" value="EscU C-terminal domain-like"/>
    <property type="match status" value="1"/>
</dbReference>
<dbReference type="InterPro" id="IPR029025">
    <property type="entry name" value="T3SS_substrate_exporter_C"/>
</dbReference>
<comment type="caution">
    <text evidence="2">The sequence shown here is derived from an EMBL/GenBank/DDBJ whole genome shotgun (WGS) entry which is preliminary data.</text>
</comment>
<dbReference type="Gene3D" id="3.40.1690.10">
    <property type="entry name" value="secretion proteins EscU"/>
    <property type="match status" value="1"/>
</dbReference>
<dbReference type="Pfam" id="PF01312">
    <property type="entry name" value="Bac_export_2"/>
    <property type="match status" value="1"/>
</dbReference>
<dbReference type="PANTHER" id="PTHR30531:SF12">
    <property type="entry name" value="FLAGELLAR BIOSYNTHETIC PROTEIN FLHB"/>
    <property type="match status" value="1"/>
</dbReference>
<organism evidence="2 3">
    <name type="scientific">Phaeospirillum tilakii</name>
    <dbReference type="NCBI Taxonomy" id="741673"/>
    <lineage>
        <taxon>Bacteria</taxon>
        <taxon>Pseudomonadati</taxon>
        <taxon>Pseudomonadota</taxon>
        <taxon>Alphaproteobacteria</taxon>
        <taxon>Rhodospirillales</taxon>
        <taxon>Rhodospirillaceae</taxon>
        <taxon>Phaeospirillum</taxon>
    </lineage>
</organism>
<dbReference type="PANTHER" id="PTHR30531">
    <property type="entry name" value="FLAGELLAR BIOSYNTHETIC PROTEIN FLHB"/>
    <property type="match status" value="1"/>
</dbReference>